<accession>A0ABT1W2L5</accession>
<evidence type="ECO:0000256" key="1">
    <source>
        <dbReference type="SAM" id="MobiDB-lite"/>
    </source>
</evidence>
<evidence type="ECO:0000313" key="3">
    <source>
        <dbReference type="Proteomes" id="UP001524587"/>
    </source>
</evidence>
<sequence>MSHTNRTLDETSIQPPAHGGRQSALAGRSQPIRGLVPRPGRRSSHEDRRAPFALISRGRAAPVSEPMLETEEAPMAAFVFSAARVSVFSPAGPSARPIPLAAPRALPRERSRLDARWHTDATGRPVCAWLVRALHPDPVD</sequence>
<gene>
    <name evidence="2" type="ORF">NFI95_01370</name>
</gene>
<dbReference type="RefSeq" id="WP_422862542.1">
    <property type="nucleotide sequence ID" value="NZ_JAMSKV010000001.1"/>
</dbReference>
<evidence type="ECO:0000313" key="2">
    <source>
        <dbReference type="EMBL" id="MCQ8277100.1"/>
    </source>
</evidence>
<dbReference type="Proteomes" id="UP001524587">
    <property type="component" value="Unassembled WGS sequence"/>
</dbReference>
<feature type="compositionally biased region" description="Polar residues" evidence="1">
    <location>
        <begin position="1"/>
        <end position="14"/>
    </location>
</feature>
<comment type="caution">
    <text evidence="2">The sequence shown here is derived from an EMBL/GenBank/DDBJ whole genome shotgun (WGS) entry which is preliminary data.</text>
</comment>
<dbReference type="EMBL" id="JAMSKV010000001">
    <property type="protein sequence ID" value="MCQ8277100.1"/>
    <property type="molecule type" value="Genomic_DNA"/>
</dbReference>
<keyword evidence="3" id="KW-1185">Reference proteome</keyword>
<protein>
    <submittedName>
        <fullName evidence="2">Uncharacterized protein</fullName>
    </submittedName>
</protein>
<reference evidence="2 3" key="1">
    <citation type="submission" date="2022-06" db="EMBL/GenBank/DDBJ databases">
        <title>Endosaccharibacter gen. nov., sp. nov., endophytic bacteria isolated from sugarcane.</title>
        <authorList>
            <person name="Pitiwittayakul N."/>
            <person name="Yukphan P."/>
            <person name="Charoenyingcharoen P."/>
            <person name="Tanasupawat S."/>
        </authorList>
    </citation>
    <scope>NUCLEOTIDE SEQUENCE [LARGE SCALE GENOMIC DNA]</scope>
    <source>
        <strain evidence="2 3">KSS8</strain>
    </source>
</reference>
<proteinExistence type="predicted"/>
<feature type="region of interest" description="Disordered" evidence="1">
    <location>
        <begin position="1"/>
        <end position="53"/>
    </location>
</feature>
<organism evidence="2 3">
    <name type="scientific">Endosaccharibacter trunci</name>
    <dbReference type="NCBI Taxonomy" id="2812733"/>
    <lineage>
        <taxon>Bacteria</taxon>
        <taxon>Pseudomonadati</taxon>
        <taxon>Pseudomonadota</taxon>
        <taxon>Alphaproteobacteria</taxon>
        <taxon>Acetobacterales</taxon>
        <taxon>Acetobacteraceae</taxon>
        <taxon>Endosaccharibacter</taxon>
    </lineage>
</organism>
<name>A0ABT1W2L5_9PROT</name>